<dbReference type="EMBL" id="CCSD01000056">
    <property type="protein sequence ID" value="CDZ88896.1"/>
    <property type="molecule type" value="Genomic_DNA"/>
</dbReference>
<evidence type="ECO:0000313" key="3">
    <source>
        <dbReference type="Proteomes" id="UP000042997"/>
    </source>
</evidence>
<proteinExistence type="predicted"/>
<feature type="region of interest" description="Disordered" evidence="1">
    <location>
        <begin position="1"/>
        <end position="62"/>
    </location>
</feature>
<gene>
    <name evidence="2" type="ORF">RHRU231_450063</name>
</gene>
<evidence type="ECO:0000256" key="1">
    <source>
        <dbReference type="SAM" id="MobiDB-lite"/>
    </source>
</evidence>
<feature type="compositionally biased region" description="Basic residues" evidence="1">
    <location>
        <begin position="37"/>
        <end position="49"/>
    </location>
</feature>
<feature type="compositionally biased region" description="Low complexity" evidence="1">
    <location>
        <begin position="1"/>
        <end position="14"/>
    </location>
</feature>
<accession>A0A098BMF2</accession>
<evidence type="ECO:0000313" key="2">
    <source>
        <dbReference type="EMBL" id="CDZ88896.1"/>
    </source>
</evidence>
<protein>
    <submittedName>
        <fullName evidence="2">Uncharacterized protein</fullName>
    </submittedName>
</protein>
<feature type="compositionally biased region" description="Basic residues" evidence="1">
    <location>
        <begin position="15"/>
        <end position="27"/>
    </location>
</feature>
<dbReference type="AntiFam" id="ANF00250">
    <property type="entry name" value="Shadow ORF (opposite ACADL)"/>
</dbReference>
<sequence>MAAACRVRGAVGRTSPRRRRGPWRVRLRALPAGRPSPRPRRRTPPRTGRRSSAGCSRGVPQSFRGKFGEDLGGAAADAEDAHVAVLSFDLGLGHVAEAAEELHGLVCDPLPGLDGGVLGEAHLGDEVAVTDEGSLDDPPAVHPRDVDAPCHLGEGALYRLPGDQGPAERLAVPAPGHGQIQAPLRARVGLGGEGDPLGDERLRDLREAAVLGSDEIRDRHAHTGERQFRSVGGTPAHLVQLARDGETRCALFDHEQRDTGGTGAAGAHSGDDEIGAAAGGDVGLGAVDDVVIAVADGGGGQVPDVGAAAGFGDREGADELTREGRGNPLADLRFVAGGDEVWQGDAAGEQGGEGAAGGAGLVEGLAHGEGVRRVAPGTADGLGESGAEQPESGGLLVQFAGQFTVALPRGEMRQDLAPDEGVDRRAQLAAFGGVPDAHSVYFLSGFAVPPPSRRTSGM</sequence>
<dbReference type="Proteomes" id="UP000042997">
    <property type="component" value="Unassembled WGS sequence"/>
</dbReference>
<reference evidence="2 3" key="1">
    <citation type="journal article" date="2014" name="Genome Announc.">
        <title>Draft Genome Sequence of Propane- and Butane-Oxidizing Actinobacterium Rhodococcus ruber IEGM 231.</title>
        <authorList>
            <person name="Ivshina I.B."/>
            <person name="Kuyukina M.S."/>
            <person name="Krivoruchko A.V."/>
            <person name="Barbe V."/>
            <person name="Fischer C."/>
        </authorList>
    </citation>
    <scope>NUCLEOTIDE SEQUENCE [LARGE SCALE GENOMIC DNA]</scope>
</reference>
<organism evidence="2 3">
    <name type="scientific">Rhodococcus ruber</name>
    <dbReference type="NCBI Taxonomy" id="1830"/>
    <lineage>
        <taxon>Bacteria</taxon>
        <taxon>Bacillati</taxon>
        <taxon>Actinomycetota</taxon>
        <taxon>Actinomycetes</taxon>
        <taxon>Mycobacteriales</taxon>
        <taxon>Nocardiaceae</taxon>
        <taxon>Rhodococcus</taxon>
    </lineage>
</organism>
<dbReference type="AlphaFoldDB" id="A0A098BMF2"/>
<name>A0A098BMF2_9NOCA</name>